<protein>
    <submittedName>
        <fullName evidence="3">HipA family kinase</fullName>
    </submittedName>
</protein>
<reference evidence="3 4" key="1">
    <citation type="submission" date="2024-06" db="EMBL/GenBank/DDBJ databases">
        <title>The Natural Products Discovery Center: Release of the First 8490 Sequenced Strains for Exploring Actinobacteria Biosynthetic Diversity.</title>
        <authorList>
            <person name="Kalkreuter E."/>
            <person name="Kautsar S.A."/>
            <person name="Yang D."/>
            <person name="Bader C.D."/>
            <person name="Teijaro C.N."/>
            <person name="Fluegel L."/>
            <person name="Davis C.M."/>
            <person name="Simpson J.R."/>
            <person name="Lauterbach L."/>
            <person name="Steele A.D."/>
            <person name="Gui C."/>
            <person name="Meng S."/>
            <person name="Li G."/>
            <person name="Viehrig K."/>
            <person name="Ye F."/>
            <person name="Su P."/>
            <person name="Kiefer A.F."/>
            <person name="Nichols A."/>
            <person name="Cepeda A.J."/>
            <person name="Yan W."/>
            <person name="Fan B."/>
            <person name="Jiang Y."/>
            <person name="Adhikari A."/>
            <person name="Zheng C.-J."/>
            <person name="Schuster L."/>
            <person name="Cowan T.M."/>
            <person name="Smanski M.J."/>
            <person name="Chevrette M.G."/>
            <person name="De Carvalho L.P.S."/>
            <person name="Shen B."/>
        </authorList>
    </citation>
    <scope>NUCLEOTIDE SEQUENCE [LARGE SCALE GENOMIC DNA]</scope>
    <source>
        <strain evidence="3 4">NPDC006337</strain>
    </source>
</reference>
<evidence type="ECO:0000313" key="4">
    <source>
        <dbReference type="Proteomes" id="UP001550378"/>
    </source>
</evidence>
<comment type="caution">
    <text evidence="3">The sequence shown here is derived from an EMBL/GenBank/DDBJ whole genome shotgun (WGS) entry which is preliminary data.</text>
</comment>
<evidence type="ECO:0000313" key="3">
    <source>
        <dbReference type="EMBL" id="MEU0710531.1"/>
    </source>
</evidence>
<feature type="region of interest" description="Disordered" evidence="1">
    <location>
        <begin position="249"/>
        <end position="295"/>
    </location>
</feature>
<sequence length="295" mass="31786">MLSEVTATRYVTPLREGGSLPGIVEADDLGTYVMKFTGAGQGRKTLVAEVVCGQLGRRLGLRVPELVTIQLDPVIGLGEPDQEVQELLKASGGLNLGMDYLPGSIGFDPLAYTMDPAEAGRVVWFDALINNVDRSWRNPNMLVWHGEPWLIDHGATMIWHHNWPGARASAAKSYDASDHVLASFAPDVAAAAAELAPLVTEELLTEVTADVPDEWLVDEPGFDTADALRRAYVEALLPRAATIHERIALGERTRPGPSRAPGWLTDHLAPWPHPTRNSADGSTNGSANSTEDGSE</sequence>
<evidence type="ECO:0000256" key="1">
    <source>
        <dbReference type="SAM" id="MobiDB-lite"/>
    </source>
</evidence>
<organism evidence="3 4">
    <name type="scientific">Streptomyces lavendulocolor</name>
    <dbReference type="NCBI Taxonomy" id="67316"/>
    <lineage>
        <taxon>Bacteria</taxon>
        <taxon>Bacillati</taxon>
        <taxon>Actinomycetota</taxon>
        <taxon>Actinomycetes</taxon>
        <taxon>Kitasatosporales</taxon>
        <taxon>Streptomycetaceae</taxon>
        <taxon>Streptomyces</taxon>
    </lineage>
</organism>
<keyword evidence="3" id="KW-0418">Kinase</keyword>
<evidence type="ECO:0000259" key="2">
    <source>
        <dbReference type="Pfam" id="PF20613"/>
    </source>
</evidence>
<feature type="compositionally biased region" description="Polar residues" evidence="1">
    <location>
        <begin position="275"/>
        <end position="295"/>
    </location>
</feature>
<feature type="domain" description="HipA-like kinase" evidence="2">
    <location>
        <begin position="14"/>
        <end position="240"/>
    </location>
</feature>
<dbReference type="GO" id="GO:0016301">
    <property type="term" value="F:kinase activity"/>
    <property type="evidence" value="ECO:0007669"/>
    <property type="project" value="UniProtKB-KW"/>
</dbReference>
<dbReference type="Pfam" id="PF20613">
    <property type="entry name" value="HipA_2"/>
    <property type="match status" value="1"/>
</dbReference>
<proteinExistence type="predicted"/>
<accession>A0ABV2WB27</accession>
<dbReference type="InterPro" id="IPR046748">
    <property type="entry name" value="HipA_2"/>
</dbReference>
<gene>
    <name evidence="3" type="ORF">ABZ508_24525</name>
</gene>
<name>A0ABV2WB27_9ACTN</name>
<dbReference type="EMBL" id="JBEXZR010000025">
    <property type="protein sequence ID" value="MEU0710531.1"/>
    <property type="molecule type" value="Genomic_DNA"/>
</dbReference>
<dbReference type="RefSeq" id="WP_359806617.1">
    <property type="nucleotide sequence ID" value="NZ_JBEXZO010000001.1"/>
</dbReference>
<dbReference type="Proteomes" id="UP001550378">
    <property type="component" value="Unassembled WGS sequence"/>
</dbReference>
<keyword evidence="4" id="KW-1185">Reference proteome</keyword>
<keyword evidence="3" id="KW-0808">Transferase</keyword>